<dbReference type="Proteomes" id="UP000092445">
    <property type="component" value="Unassembled WGS sequence"/>
</dbReference>
<dbReference type="AlphaFoldDB" id="A0A1B0A093"/>
<evidence type="ECO:0000256" key="1">
    <source>
        <dbReference type="SAM" id="MobiDB-lite"/>
    </source>
</evidence>
<feature type="region of interest" description="Disordered" evidence="1">
    <location>
        <begin position="173"/>
        <end position="192"/>
    </location>
</feature>
<feature type="region of interest" description="Disordered" evidence="1">
    <location>
        <begin position="45"/>
        <end position="66"/>
    </location>
</feature>
<evidence type="ECO:0000313" key="2">
    <source>
        <dbReference type="EnsemblMetazoa" id="GPAI030457-PA"/>
    </source>
</evidence>
<keyword evidence="3" id="KW-1185">Reference proteome</keyword>
<dbReference type="EnsemblMetazoa" id="GPAI030457-RA">
    <property type="protein sequence ID" value="GPAI030457-PA"/>
    <property type="gene ID" value="GPAI030457"/>
</dbReference>
<protein>
    <submittedName>
        <fullName evidence="2">Uncharacterized protein</fullName>
    </submittedName>
</protein>
<reference evidence="2" key="2">
    <citation type="submission" date="2020-05" db="UniProtKB">
        <authorList>
            <consortium name="EnsemblMetazoa"/>
        </authorList>
    </citation>
    <scope>IDENTIFICATION</scope>
    <source>
        <strain evidence="2">IAEA</strain>
    </source>
</reference>
<reference evidence="3" key="1">
    <citation type="submission" date="2014-03" db="EMBL/GenBank/DDBJ databases">
        <authorList>
            <person name="Aksoy S."/>
            <person name="Warren W."/>
            <person name="Wilson R.K."/>
        </authorList>
    </citation>
    <scope>NUCLEOTIDE SEQUENCE [LARGE SCALE GENOMIC DNA]</scope>
    <source>
        <strain evidence="3">IAEA</strain>
    </source>
</reference>
<evidence type="ECO:0000313" key="3">
    <source>
        <dbReference type="Proteomes" id="UP000092445"/>
    </source>
</evidence>
<sequence length="274" mass="31079">MGCFPSCVFISDNNETDASFEAYNVKRPIRQATYKRNHCRRQVASYDSSSGVSSAHTSPAGRNISLRDRYKPAASRALKFEQKATRNVLPVCCDDFDEIDALQQQCLQEHKSFGYYSEDNSDVSTPTGSCMLHTQEISENMSNMYSTAVTSPPNSVKMEVYMMSRTKGLMPKISSPICQRRDPNSDSLPMATTRRSASYQKWVNYLEESPAYMSQNITHLPEAISGRFCPLNFPAYTNLAVLEGAHKRYEIDHKRPCNVLRNAQEERYIESTEL</sequence>
<feature type="compositionally biased region" description="Low complexity" evidence="1">
    <location>
        <begin position="45"/>
        <end position="54"/>
    </location>
</feature>
<accession>A0A1B0A093</accession>
<dbReference type="VEuPathDB" id="VectorBase:GPAI030457"/>
<proteinExistence type="predicted"/>
<organism evidence="2 3">
    <name type="scientific">Glossina pallidipes</name>
    <name type="common">Tsetse fly</name>
    <dbReference type="NCBI Taxonomy" id="7398"/>
    <lineage>
        <taxon>Eukaryota</taxon>
        <taxon>Metazoa</taxon>
        <taxon>Ecdysozoa</taxon>
        <taxon>Arthropoda</taxon>
        <taxon>Hexapoda</taxon>
        <taxon>Insecta</taxon>
        <taxon>Pterygota</taxon>
        <taxon>Neoptera</taxon>
        <taxon>Endopterygota</taxon>
        <taxon>Diptera</taxon>
        <taxon>Brachycera</taxon>
        <taxon>Muscomorpha</taxon>
        <taxon>Hippoboscoidea</taxon>
        <taxon>Glossinidae</taxon>
        <taxon>Glossina</taxon>
    </lineage>
</organism>
<name>A0A1B0A093_GLOPL</name>